<evidence type="ECO:0000256" key="1">
    <source>
        <dbReference type="SAM" id="Phobius"/>
    </source>
</evidence>
<reference evidence="2" key="1">
    <citation type="submission" date="2023-10" db="EMBL/GenBank/DDBJ databases">
        <title>Genome assembly of Pristionchus species.</title>
        <authorList>
            <person name="Yoshida K."/>
            <person name="Sommer R.J."/>
        </authorList>
    </citation>
    <scope>NUCLEOTIDE SEQUENCE</scope>
    <source>
        <strain evidence="2">RS5133</strain>
    </source>
</reference>
<keyword evidence="1" id="KW-0812">Transmembrane</keyword>
<feature type="transmembrane region" description="Helical" evidence="1">
    <location>
        <begin position="66"/>
        <end position="84"/>
    </location>
</feature>
<feature type="non-terminal residue" evidence="2">
    <location>
        <position position="1"/>
    </location>
</feature>
<gene>
    <name evidence="2" type="ORF">PFISCL1PPCAC_21092</name>
</gene>
<name>A0AAV5WDP3_9BILA</name>
<evidence type="ECO:0000313" key="2">
    <source>
        <dbReference type="EMBL" id="GMT29795.1"/>
    </source>
</evidence>
<proteinExistence type="predicted"/>
<keyword evidence="3" id="KW-1185">Reference proteome</keyword>
<organism evidence="2 3">
    <name type="scientific">Pristionchus fissidentatus</name>
    <dbReference type="NCBI Taxonomy" id="1538716"/>
    <lineage>
        <taxon>Eukaryota</taxon>
        <taxon>Metazoa</taxon>
        <taxon>Ecdysozoa</taxon>
        <taxon>Nematoda</taxon>
        <taxon>Chromadorea</taxon>
        <taxon>Rhabditida</taxon>
        <taxon>Rhabditina</taxon>
        <taxon>Diplogasteromorpha</taxon>
        <taxon>Diplogasteroidea</taxon>
        <taxon>Neodiplogasteridae</taxon>
        <taxon>Pristionchus</taxon>
    </lineage>
</organism>
<dbReference type="EMBL" id="BTSY01000005">
    <property type="protein sequence ID" value="GMT29795.1"/>
    <property type="molecule type" value="Genomic_DNA"/>
</dbReference>
<dbReference type="AlphaFoldDB" id="A0AAV5WDP3"/>
<sequence>GVGSSTGVESSPSFGGVAGSGVGSGTDVVELPGFGVDVRTGVRSASGLIGTGVGSVDICTSGRRVIVAWIVVILFLLCFFVLFLRSLCGFCGDRCRSAGTVRSLAVGEPTTVPWPWCGLRREPVPVENHGGSGSSDKLPHV</sequence>
<keyword evidence="1" id="KW-0472">Membrane</keyword>
<dbReference type="Proteomes" id="UP001432322">
    <property type="component" value="Unassembled WGS sequence"/>
</dbReference>
<comment type="caution">
    <text evidence="2">The sequence shown here is derived from an EMBL/GenBank/DDBJ whole genome shotgun (WGS) entry which is preliminary data.</text>
</comment>
<keyword evidence="1" id="KW-1133">Transmembrane helix</keyword>
<protein>
    <submittedName>
        <fullName evidence="2">Uncharacterized protein</fullName>
    </submittedName>
</protein>
<evidence type="ECO:0000313" key="3">
    <source>
        <dbReference type="Proteomes" id="UP001432322"/>
    </source>
</evidence>
<accession>A0AAV5WDP3</accession>